<dbReference type="Proteomes" id="UP001159363">
    <property type="component" value="Chromosome X"/>
</dbReference>
<reference evidence="1 2" key="1">
    <citation type="submission" date="2023-02" db="EMBL/GenBank/DDBJ databases">
        <title>LHISI_Scaffold_Assembly.</title>
        <authorList>
            <person name="Stuart O.P."/>
            <person name="Cleave R."/>
            <person name="Magrath M.J.L."/>
            <person name="Mikheyev A.S."/>
        </authorList>
    </citation>
    <scope>NUCLEOTIDE SEQUENCE [LARGE SCALE GENOMIC DNA]</scope>
    <source>
        <strain evidence="1">Daus_M_001</strain>
        <tissue evidence="1">Leg muscle</tissue>
    </source>
</reference>
<evidence type="ECO:0000313" key="1">
    <source>
        <dbReference type="EMBL" id="KAJ8887415.1"/>
    </source>
</evidence>
<keyword evidence="2" id="KW-1185">Reference proteome</keyword>
<organism evidence="1 2">
    <name type="scientific">Dryococelus australis</name>
    <dbReference type="NCBI Taxonomy" id="614101"/>
    <lineage>
        <taxon>Eukaryota</taxon>
        <taxon>Metazoa</taxon>
        <taxon>Ecdysozoa</taxon>
        <taxon>Arthropoda</taxon>
        <taxon>Hexapoda</taxon>
        <taxon>Insecta</taxon>
        <taxon>Pterygota</taxon>
        <taxon>Neoptera</taxon>
        <taxon>Polyneoptera</taxon>
        <taxon>Phasmatodea</taxon>
        <taxon>Verophasmatodea</taxon>
        <taxon>Anareolatae</taxon>
        <taxon>Phasmatidae</taxon>
        <taxon>Eurycanthinae</taxon>
        <taxon>Dryococelus</taxon>
    </lineage>
</organism>
<evidence type="ECO:0000313" key="2">
    <source>
        <dbReference type="Proteomes" id="UP001159363"/>
    </source>
</evidence>
<accession>A0ABQ9HSQ4</accession>
<dbReference type="EMBL" id="JARBHB010000004">
    <property type="protein sequence ID" value="KAJ8887415.1"/>
    <property type="molecule type" value="Genomic_DNA"/>
</dbReference>
<gene>
    <name evidence="1" type="ORF">PR048_013630</name>
</gene>
<comment type="caution">
    <text evidence="1">The sequence shown here is derived from an EMBL/GenBank/DDBJ whole genome shotgun (WGS) entry which is preliminary data.</text>
</comment>
<protein>
    <submittedName>
        <fullName evidence="1">Uncharacterized protein</fullName>
    </submittedName>
</protein>
<sequence length="374" mass="41923">MSTGRVQKLSNVMLKQVLTDVGEDTIEEETIEQLRLRAQGMVQEGTEVEGKITKVISVRPLASHQGDSDFRMWESCRMMPLVGGFSRGFPVSSSLSFQHCSIYTSIILIGSQDLDVKSRPNLFTHSAFSLEEGNGGYSDVTPVTRLSPETLGTLELKILNYTDQYFGARIRPSNISLRKPGARSCRSIIRRTYSGNGRLQFHIAWCQRPGQYSCNDLRHEQLLDLARPTARQQHRTKCTTTGIPWQISHLLVRIYNEDNPTTIRLLSAWPHIEITPGLPFIHTAFPLKSGLLDQKGKLAKARLGNPSYCLSHTLTKDHHNCHEPHKPPSRSHGITLFAQIIPKGQLSKEKVNGSAPRELIAPLPAFSLWHYAGQ</sequence>
<proteinExistence type="predicted"/>
<name>A0ABQ9HSQ4_9NEOP</name>